<evidence type="ECO:0000313" key="4">
    <source>
        <dbReference type="Proteomes" id="UP001497512"/>
    </source>
</evidence>
<accession>A0ABP0TFK8</accession>
<protein>
    <submittedName>
        <fullName evidence="3">Uncharacterized protein</fullName>
    </submittedName>
</protein>
<feature type="region of interest" description="Disordered" evidence="2">
    <location>
        <begin position="1"/>
        <end position="75"/>
    </location>
</feature>
<gene>
    <name evidence="3" type="ORF">CSSPTR1EN2_LOCUS2963</name>
</gene>
<evidence type="ECO:0000256" key="1">
    <source>
        <dbReference type="SAM" id="Coils"/>
    </source>
</evidence>
<evidence type="ECO:0000313" key="3">
    <source>
        <dbReference type="EMBL" id="CAK9195315.1"/>
    </source>
</evidence>
<sequence length="127" mass="13968">MGKKGKKPQKQEVNTKAQPSPEPTFPGSLDPAPALAGEAMTESPPKQDHPPSAKLDLEDFPPLIPPSGAPQSPTKKQLFVMIIEVKADLEELKANHEELEANYEQLKVFGHHWSRNDLIICAAEILK</sequence>
<dbReference type="EMBL" id="OZ019902">
    <property type="protein sequence ID" value="CAK9195315.1"/>
    <property type="molecule type" value="Genomic_DNA"/>
</dbReference>
<feature type="compositionally biased region" description="Basic and acidic residues" evidence="2">
    <location>
        <begin position="45"/>
        <end position="57"/>
    </location>
</feature>
<keyword evidence="4" id="KW-1185">Reference proteome</keyword>
<proteinExistence type="predicted"/>
<dbReference type="Proteomes" id="UP001497512">
    <property type="component" value="Chromosome 10"/>
</dbReference>
<reference evidence="3" key="1">
    <citation type="submission" date="2024-02" db="EMBL/GenBank/DDBJ databases">
        <authorList>
            <consortium name="ELIXIR-Norway"/>
            <consortium name="Elixir Norway"/>
        </authorList>
    </citation>
    <scope>NUCLEOTIDE SEQUENCE</scope>
</reference>
<keyword evidence="1" id="KW-0175">Coiled coil</keyword>
<feature type="coiled-coil region" evidence="1">
    <location>
        <begin position="82"/>
        <end position="109"/>
    </location>
</feature>
<evidence type="ECO:0000256" key="2">
    <source>
        <dbReference type="SAM" id="MobiDB-lite"/>
    </source>
</evidence>
<name>A0ABP0TFK8_9BRYO</name>
<organism evidence="3 4">
    <name type="scientific">Sphagnum troendelagicum</name>
    <dbReference type="NCBI Taxonomy" id="128251"/>
    <lineage>
        <taxon>Eukaryota</taxon>
        <taxon>Viridiplantae</taxon>
        <taxon>Streptophyta</taxon>
        <taxon>Embryophyta</taxon>
        <taxon>Bryophyta</taxon>
        <taxon>Sphagnophytina</taxon>
        <taxon>Sphagnopsida</taxon>
        <taxon>Sphagnales</taxon>
        <taxon>Sphagnaceae</taxon>
        <taxon>Sphagnum</taxon>
    </lineage>
</organism>